<evidence type="ECO:0000313" key="1">
    <source>
        <dbReference type="EMBL" id="KYM97398.1"/>
    </source>
</evidence>
<keyword evidence="2" id="KW-1185">Reference proteome</keyword>
<gene>
    <name evidence="1" type="ORF">ALC62_11690</name>
</gene>
<dbReference type="Proteomes" id="UP000078542">
    <property type="component" value="Unassembled WGS sequence"/>
</dbReference>
<dbReference type="EMBL" id="KQ978068">
    <property type="protein sequence ID" value="KYM97398.1"/>
    <property type="molecule type" value="Genomic_DNA"/>
</dbReference>
<organism evidence="1 2">
    <name type="scientific">Cyphomyrmex costatus</name>
    <dbReference type="NCBI Taxonomy" id="456900"/>
    <lineage>
        <taxon>Eukaryota</taxon>
        <taxon>Metazoa</taxon>
        <taxon>Ecdysozoa</taxon>
        <taxon>Arthropoda</taxon>
        <taxon>Hexapoda</taxon>
        <taxon>Insecta</taxon>
        <taxon>Pterygota</taxon>
        <taxon>Neoptera</taxon>
        <taxon>Endopterygota</taxon>
        <taxon>Hymenoptera</taxon>
        <taxon>Apocrita</taxon>
        <taxon>Aculeata</taxon>
        <taxon>Formicoidea</taxon>
        <taxon>Formicidae</taxon>
        <taxon>Myrmicinae</taxon>
        <taxon>Cyphomyrmex</taxon>
    </lineage>
</organism>
<evidence type="ECO:0000313" key="2">
    <source>
        <dbReference type="Proteomes" id="UP000078542"/>
    </source>
</evidence>
<name>A0A195CBA6_9HYME</name>
<dbReference type="AlphaFoldDB" id="A0A195CBA6"/>
<accession>A0A195CBA6</accession>
<protein>
    <submittedName>
        <fullName evidence="1">Uncharacterized protein</fullName>
    </submittedName>
</protein>
<proteinExistence type="predicted"/>
<sequence>MSADCSSVEIEAERIELGLGSPGIRTNIYVSRYWTKVAPSVLDATRSDISPGTGFFVTRGRNYETGHFSQTAAGCPVFSEAVRDTTLNLRITHKTFICEFSLFHRRLKNFLRVTMLQKRLNNIAILHVYQDIAKDLDFE</sequence>
<reference evidence="1 2" key="1">
    <citation type="submission" date="2016-03" db="EMBL/GenBank/DDBJ databases">
        <title>Cyphomyrmex costatus WGS genome.</title>
        <authorList>
            <person name="Nygaard S."/>
            <person name="Hu H."/>
            <person name="Boomsma J."/>
            <person name="Zhang G."/>
        </authorList>
    </citation>
    <scope>NUCLEOTIDE SEQUENCE [LARGE SCALE GENOMIC DNA]</scope>
    <source>
        <strain evidence="1">MS0001</strain>
        <tissue evidence="1">Whole body</tissue>
    </source>
</reference>